<dbReference type="EMBL" id="JAGPNL010000003">
    <property type="protein sequence ID" value="MBQ0827917.1"/>
    <property type="molecule type" value="Genomic_DNA"/>
</dbReference>
<protein>
    <recommendedName>
        <fullName evidence="4">AG1 protein</fullName>
    </recommendedName>
</protein>
<evidence type="ECO:0000313" key="3">
    <source>
        <dbReference type="Proteomes" id="UP000677875"/>
    </source>
</evidence>
<dbReference type="AlphaFoldDB" id="A0A940XIA1"/>
<reference evidence="2" key="1">
    <citation type="submission" date="2021-04" db="EMBL/GenBank/DDBJ databases">
        <title>Genome seq and assembly of Streptomyces sp. RG38.</title>
        <authorList>
            <person name="Chhetri G."/>
        </authorList>
    </citation>
    <scope>NUCLEOTIDE SEQUENCE</scope>
    <source>
        <strain evidence="2">RG38</strain>
    </source>
</reference>
<dbReference type="Proteomes" id="UP000677875">
    <property type="component" value="Unassembled WGS sequence"/>
</dbReference>
<feature type="region of interest" description="Disordered" evidence="1">
    <location>
        <begin position="14"/>
        <end position="41"/>
    </location>
</feature>
<evidence type="ECO:0008006" key="4">
    <source>
        <dbReference type="Google" id="ProtNLM"/>
    </source>
</evidence>
<sequence>MAWDEWERLKAAAADRTGTRTRLDQVPAERSGGTGDLISNKPAWTKAGTDIGSLCEDIGKATAQLKDGRTGLGADTGCLTAAARKAVHDSWETYVESVGGRCRKLSGLLVKAGDDQLRTDESIEAEIARLVVEYADTPAVGGQDRDR</sequence>
<name>A0A940XIA1_9ACTN</name>
<dbReference type="RefSeq" id="WP_210872681.1">
    <property type="nucleotide sequence ID" value="NZ_JAGPNL010000003.1"/>
</dbReference>
<gene>
    <name evidence="2" type="ORF">J5Y05_15625</name>
</gene>
<keyword evidence="3" id="KW-1185">Reference proteome</keyword>
<proteinExistence type="predicted"/>
<comment type="caution">
    <text evidence="2">The sequence shown here is derived from an EMBL/GenBank/DDBJ whole genome shotgun (WGS) entry which is preliminary data.</text>
</comment>
<evidence type="ECO:0000313" key="2">
    <source>
        <dbReference type="EMBL" id="MBQ0827917.1"/>
    </source>
</evidence>
<accession>A0A940XIA1</accession>
<evidence type="ECO:0000256" key="1">
    <source>
        <dbReference type="SAM" id="MobiDB-lite"/>
    </source>
</evidence>
<organism evidence="2 3">
    <name type="scientific">Streptomyces tagetis</name>
    <dbReference type="NCBI Taxonomy" id="2820809"/>
    <lineage>
        <taxon>Bacteria</taxon>
        <taxon>Bacillati</taxon>
        <taxon>Actinomycetota</taxon>
        <taxon>Actinomycetes</taxon>
        <taxon>Kitasatosporales</taxon>
        <taxon>Streptomycetaceae</taxon>
        <taxon>Streptomyces</taxon>
    </lineage>
</organism>